<organism evidence="1 2">
    <name type="scientific">Crocosphaera chwakensis CCY0110</name>
    <dbReference type="NCBI Taxonomy" id="391612"/>
    <lineage>
        <taxon>Bacteria</taxon>
        <taxon>Bacillati</taxon>
        <taxon>Cyanobacteriota</taxon>
        <taxon>Cyanophyceae</taxon>
        <taxon>Oscillatoriophycideae</taxon>
        <taxon>Chroococcales</taxon>
        <taxon>Aphanothecaceae</taxon>
        <taxon>Crocosphaera</taxon>
        <taxon>Crocosphaera chwakensis</taxon>
    </lineage>
</organism>
<evidence type="ECO:0000313" key="1">
    <source>
        <dbReference type="EMBL" id="EAZ88969.1"/>
    </source>
</evidence>
<keyword evidence="2" id="KW-1185">Reference proteome</keyword>
<accession>A3IX27</accession>
<protein>
    <submittedName>
        <fullName evidence="1">Uncharacterized protein</fullName>
    </submittedName>
</protein>
<comment type="caution">
    <text evidence="1">The sequence shown here is derived from an EMBL/GenBank/DDBJ whole genome shotgun (WGS) entry which is preliminary data.</text>
</comment>
<reference evidence="1 2" key="1">
    <citation type="submission" date="2007-03" db="EMBL/GenBank/DDBJ databases">
        <authorList>
            <person name="Stal L."/>
            <person name="Ferriera S."/>
            <person name="Johnson J."/>
            <person name="Kravitz S."/>
            <person name="Beeson K."/>
            <person name="Sutton G."/>
            <person name="Rogers Y.-H."/>
            <person name="Friedman R."/>
            <person name="Frazier M."/>
            <person name="Venter J.C."/>
        </authorList>
    </citation>
    <scope>NUCLEOTIDE SEQUENCE [LARGE SCALE GENOMIC DNA]</scope>
    <source>
        <strain evidence="1 2">CCY0110</strain>
    </source>
</reference>
<gene>
    <name evidence="1" type="ORF">CY0110_10997</name>
</gene>
<evidence type="ECO:0000313" key="2">
    <source>
        <dbReference type="Proteomes" id="UP000003781"/>
    </source>
</evidence>
<proteinExistence type="predicted"/>
<dbReference type="Proteomes" id="UP000003781">
    <property type="component" value="Unassembled WGS sequence"/>
</dbReference>
<dbReference type="EMBL" id="AAXW01000059">
    <property type="protein sequence ID" value="EAZ88969.1"/>
    <property type="molecule type" value="Genomic_DNA"/>
</dbReference>
<dbReference type="AlphaFoldDB" id="A3IX27"/>
<sequence>MKRNGEIGKISQLVLENLRKLLSWVSFLNPIYEISDHTISIQNLYRMKRNGEIGKISQLVLENLRKLLI</sequence>
<name>A3IX27_9CHRO</name>